<evidence type="ECO:0000313" key="2">
    <source>
        <dbReference type="Proteomes" id="UP001596152"/>
    </source>
</evidence>
<gene>
    <name evidence="1" type="ORF">ACFPIE_06465</name>
</gene>
<dbReference type="Proteomes" id="UP001596152">
    <property type="component" value="Unassembled WGS sequence"/>
</dbReference>
<evidence type="ECO:0000313" key="1">
    <source>
        <dbReference type="EMBL" id="MFC5343552.1"/>
    </source>
</evidence>
<organism evidence="1 2">
    <name type="scientific">Brevundimonas staleyi</name>
    <dbReference type="NCBI Taxonomy" id="74326"/>
    <lineage>
        <taxon>Bacteria</taxon>
        <taxon>Pseudomonadati</taxon>
        <taxon>Pseudomonadota</taxon>
        <taxon>Alphaproteobacteria</taxon>
        <taxon>Caulobacterales</taxon>
        <taxon>Caulobacteraceae</taxon>
        <taxon>Brevundimonas</taxon>
    </lineage>
</organism>
<comment type="caution">
    <text evidence="1">The sequence shown here is derived from an EMBL/GenBank/DDBJ whole genome shotgun (WGS) entry which is preliminary data.</text>
</comment>
<proteinExistence type="predicted"/>
<reference evidence="2" key="1">
    <citation type="journal article" date="2019" name="Int. J. Syst. Evol. Microbiol.">
        <title>The Global Catalogue of Microorganisms (GCM) 10K type strain sequencing project: providing services to taxonomists for standard genome sequencing and annotation.</title>
        <authorList>
            <consortium name="The Broad Institute Genomics Platform"/>
            <consortium name="The Broad Institute Genome Sequencing Center for Infectious Disease"/>
            <person name="Wu L."/>
            <person name="Ma J."/>
        </authorList>
    </citation>
    <scope>NUCLEOTIDE SEQUENCE [LARGE SCALE GENOMIC DNA]</scope>
    <source>
        <strain evidence="2">JCM 12125</strain>
    </source>
</reference>
<dbReference type="EMBL" id="JBHSLF010000014">
    <property type="protein sequence ID" value="MFC5343552.1"/>
    <property type="molecule type" value="Genomic_DNA"/>
</dbReference>
<name>A0ABW0FQA3_9CAUL</name>
<sequence>MPFERNVFINCPFDNDYLSLLRPIVFCIYRLGFQPRIASERLDGTEPRIEKILELIEDSQFGIHDLSRIKAGKAGEMFRLNMPLELGLDIGCKRFKGADDERWRTKKCLILETERYRYQAALSDLSNSDIVAHGNDPLEAFTAVRNWLDQEARLDIDGPSRLWDQFTDFVADNDDSLVARGFSRRDIDRLPLSTLMRSMEVWVADNPL</sequence>
<protein>
    <submittedName>
        <fullName evidence="1">Uncharacterized protein</fullName>
    </submittedName>
</protein>
<accession>A0ABW0FQA3</accession>
<keyword evidence="2" id="KW-1185">Reference proteome</keyword>
<dbReference type="RefSeq" id="WP_374039338.1">
    <property type="nucleotide sequence ID" value="NZ_CP169082.1"/>
</dbReference>